<feature type="region of interest" description="Disordered" evidence="1">
    <location>
        <begin position="411"/>
        <end position="456"/>
    </location>
</feature>
<keyword evidence="2" id="KW-1133">Transmembrane helix</keyword>
<protein>
    <submittedName>
        <fullName evidence="4">Calcineurin-like phosphoesterase</fullName>
    </submittedName>
</protein>
<evidence type="ECO:0000313" key="5">
    <source>
        <dbReference type="Proteomes" id="UP001063166"/>
    </source>
</evidence>
<dbReference type="InterPro" id="IPR029052">
    <property type="entry name" value="Metallo-depent_PP-like"/>
</dbReference>
<feature type="compositionally biased region" description="Acidic residues" evidence="1">
    <location>
        <begin position="421"/>
        <end position="441"/>
    </location>
</feature>
<evidence type="ECO:0000256" key="2">
    <source>
        <dbReference type="SAM" id="Phobius"/>
    </source>
</evidence>
<dbReference type="Gene3D" id="3.60.21.10">
    <property type="match status" value="1"/>
</dbReference>
<dbReference type="EMBL" id="BRPK01000008">
    <property type="protein sequence ID" value="GLB40398.1"/>
    <property type="molecule type" value="Genomic_DNA"/>
</dbReference>
<feature type="transmembrane region" description="Helical" evidence="2">
    <location>
        <begin position="20"/>
        <end position="41"/>
    </location>
</feature>
<reference evidence="4" key="1">
    <citation type="submission" date="2022-07" db="EMBL/GenBank/DDBJ databases">
        <title>The genome of Lyophyllum shimeji provides insight into the initial evolution of ectomycorrhizal fungal genome.</title>
        <authorList>
            <person name="Kobayashi Y."/>
            <person name="Shibata T."/>
            <person name="Hirakawa H."/>
            <person name="Shigenobu S."/>
            <person name="Nishiyama T."/>
            <person name="Yamada A."/>
            <person name="Hasebe M."/>
            <person name="Kawaguchi M."/>
        </authorList>
    </citation>
    <scope>NUCLEOTIDE SEQUENCE</scope>
    <source>
        <strain evidence="4">AT787</strain>
    </source>
</reference>
<organism evidence="4 5">
    <name type="scientific">Lyophyllum shimeji</name>
    <name type="common">Hon-shimeji</name>
    <name type="synonym">Tricholoma shimeji</name>
    <dbReference type="NCBI Taxonomy" id="47721"/>
    <lineage>
        <taxon>Eukaryota</taxon>
        <taxon>Fungi</taxon>
        <taxon>Dikarya</taxon>
        <taxon>Basidiomycota</taxon>
        <taxon>Agaricomycotina</taxon>
        <taxon>Agaricomycetes</taxon>
        <taxon>Agaricomycetidae</taxon>
        <taxon>Agaricales</taxon>
        <taxon>Tricholomatineae</taxon>
        <taxon>Lyophyllaceae</taxon>
        <taxon>Lyophyllum</taxon>
    </lineage>
</organism>
<dbReference type="GO" id="GO:0016791">
    <property type="term" value="F:phosphatase activity"/>
    <property type="evidence" value="ECO:0007669"/>
    <property type="project" value="TreeGrafter"/>
</dbReference>
<keyword evidence="2" id="KW-0812">Transmembrane</keyword>
<evidence type="ECO:0000256" key="1">
    <source>
        <dbReference type="SAM" id="MobiDB-lite"/>
    </source>
</evidence>
<keyword evidence="2" id="KW-0472">Membrane</keyword>
<dbReference type="AlphaFoldDB" id="A0A9P3PRS9"/>
<dbReference type="PANTHER" id="PTHR42850:SF4">
    <property type="entry name" value="ZINC-DEPENDENT ENDOPOLYPHOSPHATASE"/>
    <property type="match status" value="1"/>
</dbReference>
<comment type="caution">
    <text evidence="4">The sequence shown here is derived from an EMBL/GenBank/DDBJ whole genome shotgun (WGS) entry which is preliminary data.</text>
</comment>
<dbReference type="InterPro" id="IPR050126">
    <property type="entry name" value="Ap4A_hydrolase"/>
</dbReference>
<gene>
    <name evidence="4" type="ORF">LshimejAT787_0802690</name>
</gene>
<dbReference type="GO" id="GO:0000298">
    <property type="term" value="F:endopolyphosphatase activity"/>
    <property type="evidence" value="ECO:0007669"/>
    <property type="project" value="TreeGrafter"/>
</dbReference>
<proteinExistence type="predicted"/>
<dbReference type="OrthoDB" id="10267127at2759"/>
<dbReference type="Proteomes" id="UP001063166">
    <property type="component" value="Unassembled WGS sequence"/>
</dbReference>
<evidence type="ECO:0000259" key="3">
    <source>
        <dbReference type="Pfam" id="PF00149"/>
    </source>
</evidence>
<dbReference type="SUPFAM" id="SSF56300">
    <property type="entry name" value="Metallo-dependent phosphatases"/>
    <property type="match status" value="1"/>
</dbReference>
<dbReference type="InterPro" id="IPR004843">
    <property type="entry name" value="Calcineurin-like_PHP"/>
</dbReference>
<sequence length="466" mass="52734">MVGRPQPHLAMLEPPVRQLCAYAVITLFVVFFFASGLSYHFSNDDLPFLSAYTTQRFPDFSQYPDLKTLSAHQFPLDDPSRRIIIVGDIHGQYEYFSKLLEKVSYKPASDVLIHVGDIVTKGSHNGSMQVLSYMASHNTTGVRGNHDQKVVEWRAWIHWIRSQRGGPRWLQHLSDAWSAEQADSPNPEAFVESQRKKSKHSHWWKKVPKGWKLFGDHFTIARAMSDAEYEYLRALPLTIHIPNAHAYIVHAGLLPSDPTYTPDHPGQPLATVPRLPKGSERGKTQDETNRILRTLQERAILSNVPQNTVPYNVLNMRSILHGKVHKGSAGKAWSKAWKHDMKRCQGFNQELSVTKPQKELLPCYPSTVIYGHAASRGLDIKRWSIGLDSGCVYDRRLTALVLGSEDALSSSARRDDNRDLNDDDKDREEHVDEPEEDDTDTLEANQHGIPFGDSHHGKIVSVSCAR</sequence>
<evidence type="ECO:0000313" key="4">
    <source>
        <dbReference type="EMBL" id="GLB40398.1"/>
    </source>
</evidence>
<dbReference type="Pfam" id="PF00149">
    <property type="entry name" value="Metallophos"/>
    <property type="match status" value="1"/>
</dbReference>
<name>A0A9P3PRS9_LYOSH</name>
<dbReference type="PANTHER" id="PTHR42850">
    <property type="entry name" value="METALLOPHOSPHOESTERASE"/>
    <property type="match status" value="1"/>
</dbReference>
<accession>A0A9P3PRS9</accession>
<feature type="domain" description="Calcineurin-like phosphoesterase" evidence="3">
    <location>
        <begin position="82"/>
        <end position="158"/>
    </location>
</feature>
<dbReference type="GO" id="GO:0005737">
    <property type="term" value="C:cytoplasm"/>
    <property type="evidence" value="ECO:0007669"/>
    <property type="project" value="TreeGrafter"/>
</dbReference>
<dbReference type="GO" id="GO:0006798">
    <property type="term" value="P:polyphosphate catabolic process"/>
    <property type="evidence" value="ECO:0007669"/>
    <property type="project" value="TreeGrafter"/>
</dbReference>
<keyword evidence="5" id="KW-1185">Reference proteome</keyword>